<dbReference type="SUPFAM" id="SSF53474">
    <property type="entry name" value="alpha/beta-Hydrolases"/>
    <property type="match status" value="1"/>
</dbReference>
<reference evidence="2" key="1">
    <citation type="journal article" date="2014" name="Int. J. Syst. Evol. Microbiol.">
        <title>Complete genome sequence of Corynebacterium casei LMG S-19264T (=DSM 44701T), isolated from a smear-ripened cheese.</title>
        <authorList>
            <consortium name="US DOE Joint Genome Institute (JGI-PGF)"/>
            <person name="Walter F."/>
            <person name="Albersmeier A."/>
            <person name="Kalinowski J."/>
            <person name="Ruckert C."/>
        </authorList>
    </citation>
    <scope>NUCLEOTIDE SEQUENCE</scope>
    <source>
        <strain evidence="2">JCM 4477</strain>
    </source>
</reference>
<comment type="caution">
    <text evidence="2">The sequence shown here is derived from an EMBL/GenBank/DDBJ whole genome shotgun (WGS) entry which is preliminary data.</text>
</comment>
<dbReference type="Proteomes" id="UP000630718">
    <property type="component" value="Unassembled WGS sequence"/>
</dbReference>
<accession>A0A919AZH1</accession>
<dbReference type="GO" id="GO:0003824">
    <property type="term" value="F:catalytic activity"/>
    <property type="evidence" value="ECO:0007669"/>
    <property type="project" value="UniProtKB-ARBA"/>
</dbReference>
<feature type="domain" description="AB hydrolase-1" evidence="1">
    <location>
        <begin position="9"/>
        <end position="66"/>
    </location>
</feature>
<dbReference type="Gene3D" id="3.40.50.1820">
    <property type="entry name" value="alpha/beta hydrolase"/>
    <property type="match status" value="1"/>
</dbReference>
<dbReference type="InterPro" id="IPR000073">
    <property type="entry name" value="AB_hydrolase_1"/>
</dbReference>
<dbReference type="AlphaFoldDB" id="A0A919AZH1"/>
<evidence type="ECO:0000313" key="2">
    <source>
        <dbReference type="EMBL" id="GHF34127.1"/>
    </source>
</evidence>
<dbReference type="InterPro" id="IPR029058">
    <property type="entry name" value="AB_hydrolase_fold"/>
</dbReference>
<evidence type="ECO:0000259" key="1">
    <source>
        <dbReference type="Pfam" id="PF00561"/>
    </source>
</evidence>
<dbReference type="EMBL" id="BNBI01000024">
    <property type="protein sequence ID" value="GHF34127.1"/>
    <property type="molecule type" value="Genomic_DNA"/>
</dbReference>
<dbReference type="PANTHER" id="PTHR43689:SF8">
    <property type="entry name" value="ALPHA_BETA-HYDROLASES SUPERFAMILY PROTEIN"/>
    <property type="match status" value="1"/>
</dbReference>
<keyword evidence="3" id="KW-1185">Reference proteome</keyword>
<reference evidence="2" key="2">
    <citation type="submission" date="2020-09" db="EMBL/GenBank/DDBJ databases">
        <authorList>
            <person name="Sun Q."/>
            <person name="Ohkuma M."/>
        </authorList>
    </citation>
    <scope>NUCLEOTIDE SEQUENCE</scope>
    <source>
        <strain evidence="2">JCM 4477</strain>
    </source>
</reference>
<protein>
    <recommendedName>
        <fullName evidence="1">AB hydrolase-1 domain-containing protein</fullName>
    </recommendedName>
</protein>
<sequence>MDQADQRHTDEVQYQYGKLDIPVLVCWGEEDTWIPVARGRELATRIPGARLELIAGAGHLVQEDAPAELTATLLDFLRRPR</sequence>
<name>A0A919AZH1_9ACTN</name>
<gene>
    <name evidence="2" type="ORF">GCM10018772_69710</name>
</gene>
<evidence type="ECO:0000313" key="3">
    <source>
        <dbReference type="Proteomes" id="UP000630718"/>
    </source>
</evidence>
<dbReference type="PANTHER" id="PTHR43689">
    <property type="entry name" value="HYDROLASE"/>
    <property type="match status" value="1"/>
</dbReference>
<dbReference type="Pfam" id="PF00561">
    <property type="entry name" value="Abhydrolase_1"/>
    <property type="match status" value="1"/>
</dbReference>
<proteinExistence type="predicted"/>
<organism evidence="2 3">
    <name type="scientific">Streptomyces fumanus</name>
    <dbReference type="NCBI Taxonomy" id="67302"/>
    <lineage>
        <taxon>Bacteria</taxon>
        <taxon>Bacillati</taxon>
        <taxon>Actinomycetota</taxon>
        <taxon>Actinomycetes</taxon>
        <taxon>Kitasatosporales</taxon>
        <taxon>Streptomycetaceae</taxon>
        <taxon>Streptomyces</taxon>
    </lineage>
</organism>